<keyword evidence="2" id="KW-0645">Protease</keyword>
<dbReference type="Gene3D" id="1.10.101.10">
    <property type="entry name" value="PGBD-like superfamily/PGBD"/>
    <property type="match status" value="2"/>
</dbReference>
<feature type="domain" description="NlpC/P60" evidence="7">
    <location>
        <begin position="209"/>
        <end position="328"/>
    </location>
</feature>
<dbReference type="SUPFAM" id="SSF47090">
    <property type="entry name" value="PGBD-like"/>
    <property type="match status" value="2"/>
</dbReference>
<dbReference type="Proteomes" id="UP000199318">
    <property type="component" value="Unassembled WGS sequence"/>
</dbReference>
<dbReference type="InterPro" id="IPR000064">
    <property type="entry name" value="NLP_P60_dom"/>
</dbReference>
<evidence type="ECO:0000256" key="4">
    <source>
        <dbReference type="ARBA" id="ARBA00022807"/>
    </source>
</evidence>
<accession>A0A1H9TUA8</accession>
<dbReference type="GO" id="GO:0008234">
    <property type="term" value="F:cysteine-type peptidase activity"/>
    <property type="evidence" value="ECO:0007669"/>
    <property type="project" value="UniProtKB-KW"/>
</dbReference>
<gene>
    <name evidence="8" type="ORF">SAMN05444126_11129</name>
</gene>
<dbReference type="EMBL" id="FOGV01000011">
    <property type="protein sequence ID" value="SES00537.1"/>
    <property type="molecule type" value="Genomic_DNA"/>
</dbReference>
<evidence type="ECO:0000256" key="6">
    <source>
        <dbReference type="SAM" id="SignalP"/>
    </source>
</evidence>
<comment type="caution">
    <text evidence="8">The sequence shown here is derived from an EMBL/GenBank/DDBJ whole genome shotgun (WGS) entry which is preliminary data.</text>
</comment>
<evidence type="ECO:0000313" key="8">
    <source>
        <dbReference type="EMBL" id="SES00537.1"/>
    </source>
</evidence>
<evidence type="ECO:0000256" key="1">
    <source>
        <dbReference type="ARBA" id="ARBA00007074"/>
    </source>
</evidence>
<dbReference type="AlphaFoldDB" id="A0A1H9TUA8"/>
<keyword evidence="3" id="KW-0378">Hydrolase</keyword>
<dbReference type="InterPro" id="IPR002477">
    <property type="entry name" value="Peptidoglycan-bd-like"/>
</dbReference>
<comment type="similarity">
    <text evidence="1">Belongs to the peptidase C40 family.</text>
</comment>
<proteinExistence type="inferred from homology"/>
<sequence length="328" mass="33616">MKKMVVGLAFTFGLMAAPNLGEASLSADTILNTGATGDDVRTVQEEMSDATSHSLAIDGIYGPNTREAVLTFQRDNGLQVDGIVGPETISAMSGTSSSSSDSSSSQASSSGSTSGSWDGSVLRSGDRGGAVSDLQSELNDATSHSLTVDGVYGPKTRAAVTAFQQSAGIGVDGIAGPNTYSAITGSSSSASDSSGSSSSNDSATSASGGGFVESLISEAESHMGTPYSWGGAQPGAMDSSGFIVYSFSQVGIDLPRTHADYYPLGTDVSSPQRGDVVFFETYKSGPSHAGIYLGNNQFIHSSSSQGVTVDSMSNSYWEPRYIGAKRFH</sequence>
<keyword evidence="9" id="KW-1185">Reference proteome</keyword>
<reference evidence="9" key="1">
    <citation type="submission" date="2016-10" db="EMBL/GenBank/DDBJ databases">
        <authorList>
            <person name="de Groot N.N."/>
        </authorList>
    </citation>
    <scope>NUCLEOTIDE SEQUENCE [LARGE SCALE GENOMIC DNA]</scope>
    <source>
        <strain evidence="9">10nlg</strain>
    </source>
</reference>
<feature type="chain" id="PRO_5011611611" evidence="6">
    <location>
        <begin position="24"/>
        <end position="328"/>
    </location>
</feature>
<evidence type="ECO:0000313" key="9">
    <source>
        <dbReference type="Proteomes" id="UP000199318"/>
    </source>
</evidence>
<dbReference type="RefSeq" id="WP_093072827.1">
    <property type="nucleotide sequence ID" value="NZ_FOGV01000011.1"/>
</dbReference>
<dbReference type="InterPro" id="IPR036366">
    <property type="entry name" value="PGBDSf"/>
</dbReference>
<dbReference type="InterPro" id="IPR051202">
    <property type="entry name" value="Peptidase_C40"/>
</dbReference>
<evidence type="ECO:0000259" key="7">
    <source>
        <dbReference type="PROSITE" id="PS51935"/>
    </source>
</evidence>
<feature type="compositionally biased region" description="Low complexity" evidence="5">
    <location>
        <begin position="90"/>
        <end position="120"/>
    </location>
</feature>
<dbReference type="STRING" id="1464123.SAMN05444126_11129"/>
<feature type="signal peptide" evidence="6">
    <location>
        <begin position="1"/>
        <end position="23"/>
    </location>
</feature>
<dbReference type="PROSITE" id="PS51935">
    <property type="entry name" value="NLPC_P60"/>
    <property type="match status" value="1"/>
</dbReference>
<dbReference type="OrthoDB" id="9813368at2"/>
<dbReference type="InterPro" id="IPR036365">
    <property type="entry name" value="PGBD-like_sf"/>
</dbReference>
<feature type="region of interest" description="Disordered" evidence="5">
    <location>
        <begin position="184"/>
        <end position="209"/>
    </location>
</feature>
<dbReference type="PANTHER" id="PTHR47053:SF1">
    <property type="entry name" value="MUREIN DD-ENDOPEPTIDASE MEPH-RELATED"/>
    <property type="match status" value="1"/>
</dbReference>
<organism evidence="8 9">
    <name type="scientific">Salisediminibacterium halotolerans</name>
    <dbReference type="NCBI Taxonomy" id="517425"/>
    <lineage>
        <taxon>Bacteria</taxon>
        <taxon>Bacillati</taxon>
        <taxon>Bacillota</taxon>
        <taxon>Bacilli</taxon>
        <taxon>Bacillales</taxon>
        <taxon>Bacillaceae</taxon>
        <taxon>Salisediminibacterium</taxon>
    </lineage>
</organism>
<protein>
    <submittedName>
        <fullName evidence="8">Peptidoglycan binding domain-containing protein</fullName>
    </submittedName>
</protein>
<dbReference type="Gene3D" id="3.90.1720.10">
    <property type="entry name" value="endopeptidase domain like (from Nostoc punctiforme)"/>
    <property type="match status" value="1"/>
</dbReference>
<dbReference type="PANTHER" id="PTHR47053">
    <property type="entry name" value="MUREIN DD-ENDOPEPTIDASE MEPH-RELATED"/>
    <property type="match status" value="1"/>
</dbReference>
<dbReference type="Pfam" id="PF00877">
    <property type="entry name" value="NLPC_P60"/>
    <property type="match status" value="1"/>
</dbReference>
<evidence type="ECO:0000256" key="5">
    <source>
        <dbReference type="SAM" id="MobiDB-lite"/>
    </source>
</evidence>
<keyword evidence="4" id="KW-0788">Thiol protease</keyword>
<feature type="compositionally biased region" description="Low complexity" evidence="5">
    <location>
        <begin position="184"/>
        <end position="206"/>
    </location>
</feature>
<dbReference type="InterPro" id="IPR038765">
    <property type="entry name" value="Papain-like_cys_pep_sf"/>
</dbReference>
<dbReference type="Pfam" id="PF01471">
    <property type="entry name" value="PG_binding_1"/>
    <property type="match status" value="2"/>
</dbReference>
<feature type="region of interest" description="Disordered" evidence="5">
    <location>
        <begin position="89"/>
        <end position="132"/>
    </location>
</feature>
<name>A0A1H9TUA8_9BACI</name>
<dbReference type="SUPFAM" id="SSF54001">
    <property type="entry name" value="Cysteine proteinases"/>
    <property type="match status" value="1"/>
</dbReference>
<evidence type="ECO:0000256" key="2">
    <source>
        <dbReference type="ARBA" id="ARBA00022670"/>
    </source>
</evidence>
<evidence type="ECO:0000256" key="3">
    <source>
        <dbReference type="ARBA" id="ARBA00022801"/>
    </source>
</evidence>
<keyword evidence="6" id="KW-0732">Signal</keyword>
<dbReference type="GO" id="GO:0006508">
    <property type="term" value="P:proteolysis"/>
    <property type="evidence" value="ECO:0007669"/>
    <property type="project" value="UniProtKB-KW"/>
</dbReference>